<evidence type="ECO:0000313" key="3">
    <source>
        <dbReference type="EMBL" id="CAG8612817.1"/>
    </source>
</evidence>
<gene>
    <name evidence="3" type="ORF">DERYTH_LOCUS8229</name>
</gene>
<sequence>MSSIFIALCFIKTISASEKCIHGNAIYRTNNNEPEFRELTYKGFITQDSLIADLEKNSIALMIGRYVFEDAEYLTLIQTVPISTSTDDVEITPDDLPYTSPLLLFSAPVVPNSHFSNNEFGRESLMLSKKLYNGVTGHKNIESEVIVSYTNQNGRYNALKDNLKKTVLSVIGSLKIGAKKMLHIIATDIEWNYAGNEQTSDNSNKGKAKAQNDLNNHLESIEEKYTKLNSPSKKRQRTNLPTPLPSKTQKTDPQNEPQNNTSKPPNNKSLNDNFLQAVSQIKNTGTGLQNNIINNNRPSNP</sequence>
<evidence type="ECO:0000256" key="2">
    <source>
        <dbReference type="SAM" id="SignalP"/>
    </source>
</evidence>
<protein>
    <submittedName>
        <fullName evidence="3">13979_t:CDS:1</fullName>
    </submittedName>
</protein>
<evidence type="ECO:0000313" key="4">
    <source>
        <dbReference type="Proteomes" id="UP000789405"/>
    </source>
</evidence>
<feature type="region of interest" description="Disordered" evidence="1">
    <location>
        <begin position="225"/>
        <end position="271"/>
    </location>
</feature>
<evidence type="ECO:0000256" key="1">
    <source>
        <dbReference type="SAM" id="MobiDB-lite"/>
    </source>
</evidence>
<dbReference type="OrthoDB" id="2402625at2759"/>
<dbReference type="EMBL" id="CAJVPY010004197">
    <property type="protein sequence ID" value="CAG8612817.1"/>
    <property type="molecule type" value="Genomic_DNA"/>
</dbReference>
<proteinExistence type="predicted"/>
<name>A0A9N9CUR1_9GLOM</name>
<organism evidence="3 4">
    <name type="scientific">Dentiscutata erythropus</name>
    <dbReference type="NCBI Taxonomy" id="1348616"/>
    <lineage>
        <taxon>Eukaryota</taxon>
        <taxon>Fungi</taxon>
        <taxon>Fungi incertae sedis</taxon>
        <taxon>Mucoromycota</taxon>
        <taxon>Glomeromycotina</taxon>
        <taxon>Glomeromycetes</taxon>
        <taxon>Diversisporales</taxon>
        <taxon>Gigasporaceae</taxon>
        <taxon>Dentiscutata</taxon>
    </lineage>
</organism>
<keyword evidence="4" id="KW-1185">Reference proteome</keyword>
<feature type="signal peptide" evidence="2">
    <location>
        <begin position="1"/>
        <end position="16"/>
    </location>
</feature>
<reference evidence="3" key="1">
    <citation type="submission" date="2021-06" db="EMBL/GenBank/DDBJ databases">
        <authorList>
            <person name="Kallberg Y."/>
            <person name="Tangrot J."/>
            <person name="Rosling A."/>
        </authorList>
    </citation>
    <scope>NUCLEOTIDE SEQUENCE</scope>
    <source>
        <strain evidence="3">MA453B</strain>
    </source>
</reference>
<dbReference type="Proteomes" id="UP000789405">
    <property type="component" value="Unassembled WGS sequence"/>
</dbReference>
<feature type="compositionally biased region" description="Polar residues" evidence="1">
    <location>
        <begin position="238"/>
        <end position="271"/>
    </location>
</feature>
<keyword evidence="2" id="KW-0732">Signal</keyword>
<comment type="caution">
    <text evidence="3">The sequence shown here is derived from an EMBL/GenBank/DDBJ whole genome shotgun (WGS) entry which is preliminary data.</text>
</comment>
<feature type="chain" id="PRO_5040137655" evidence="2">
    <location>
        <begin position="17"/>
        <end position="301"/>
    </location>
</feature>
<dbReference type="AlphaFoldDB" id="A0A9N9CUR1"/>
<accession>A0A9N9CUR1</accession>